<reference evidence="2" key="1">
    <citation type="submission" date="2016-11" db="EMBL/GenBank/DDBJ databases">
        <title>Genome sequence of Candidatus Phytoplasma solani strain SA-1.</title>
        <authorList>
            <person name="Haryono M."/>
            <person name="Samarzija I."/>
            <person name="Seruga Music M."/>
            <person name="Hogenhout S."/>
            <person name="Kuo C.-H."/>
        </authorList>
    </citation>
    <scope>NUCLEOTIDE SEQUENCE [LARGE SCALE GENOMIC DNA]</scope>
    <source>
        <strain evidence="2">SA-1</strain>
    </source>
</reference>
<dbReference type="GO" id="GO:0000287">
    <property type="term" value="F:magnesium ion binding"/>
    <property type="evidence" value="ECO:0007669"/>
    <property type="project" value="TreeGrafter"/>
</dbReference>
<dbReference type="InterPro" id="IPR006379">
    <property type="entry name" value="HAD-SF_hydro_IIB"/>
</dbReference>
<dbReference type="OrthoDB" id="384659at2"/>
<organism evidence="1 2">
    <name type="scientific">Candidatus Phytoplasma solani</name>
    <dbReference type="NCBI Taxonomy" id="69896"/>
    <lineage>
        <taxon>Bacteria</taxon>
        <taxon>Bacillati</taxon>
        <taxon>Mycoplasmatota</taxon>
        <taxon>Mollicutes</taxon>
        <taxon>Acholeplasmatales</taxon>
        <taxon>Acholeplasmataceae</taxon>
        <taxon>Candidatus Phytoplasma</taxon>
        <taxon>16SrXII (Stolbur group)</taxon>
    </lineage>
</organism>
<dbReference type="Proteomes" id="UP000283896">
    <property type="component" value="Unassembled WGS sequence"/>
</dbReference>
<accession>A0A421NYZ0</accession>
<protein>
    <submittedName>
        <fullName evidence="1">Hydrolase</fullName>
    </submittedName>
</protein>
<dbReference type="NCBIfam" id="TIGR01484">
    <property type="entry name" value="HAD-SF-IIB"/>
    <property type="match status" value="1"/>
</dbReference>
<dbReference type="Gene3D" id="3.40.50.1000">
    <property type="entry name" value="HAD superfamily/HAD-like"/>
    <property type="match status" value="1"/>
</dbReference>
<dbReference type="InterPro" id="IPR036412">
    <property type="entry name" value="HAD-like_sf"/>
</dbReference>
<dbReference type="EMBL" id="MPBG01000001">
    <property type="protein sequence ID" value="RMI89219.1"/>
    <property type="molecule type" value="Genomic_DNA"/>
</dbReference>
<dbReference type="GO" id="GO:0005829">
    <property type="term" value="C:cytosol"/>
    <property type="evidence" value="ECO:0007669"/>
    <property type="project" value="TreeGrafter"/>
</dbReference>
<dbReference type="SUPFAM" id="SSF56784">
    <property type="entry name" value="HAD-like"/>
    <property type="match status" value="1"/>
</dbReference>
<keyword evidence="1" id="KW-0378">Hydrolase</keyword>
<evidence type="ECO:0000313" key="2">
    <source>
        <dbReference type="Proteomes" id="UP000283896"/>
    </source>
</evidence>
<gene>
    <name evidence="1" type="ORF">PSSA1_v1c0990</name>
</gene>
<sequence length="256" mass="29673">MQKKLFFFDIDHTLYDNDTKTIFPQTKKLLYQLSQNPNNILGIATGRSQNGLRVLEKLKDLFQYFVVLNGAITFKGEEIIQQTPIPKDDVLQINQKAITNGIKIINTMLQPKSIPFQDDPDSKMFMDAQNMQKIVQNIEYPIYKINLFHDNPQIVVDFMKEFQQFNTYFWKSGVTSLSAKQVNKAYGIQVIQKNYPEHKLICIGDGCNDVEMFQAAHLSIVMANTKYDYLKKIANLVAPDIQNDSLYEFFQKHNLI</sequence>
<proteinExistence type="predicted"/>
<dbReference type="Pfam" id="PF08282">
    <property type="entry name" value="Hydrolase_3"/>
    <property type="match status" value="1"/>
</dbReference>
<name>A0A421NYZ0_9MOLU</name>
<dbReference type="PANTHER" id="PTHR10000">
    <property type="entry name" value="PHOSPHOSERINE PHOSPHATASE"/>
    <property type="match status" value="1"/>
</dbReference>
<dbReference type="AlphaFoldDB" id="A0A421NYZ0"/>
<comment type="caution">
    <text evidence="1">The sequence shown here is derived from an EMBL/GenBank/DDBJ whole genome shotgun (WGS) entry which is preliminary data.</text>
</comment>
<dbReference type="PANTHER" id="PTHR10000:SF25">
    <property type="entry name" value="PHOSPHATASE YKRA-RELATED"/>
    <property type="match status" value="1"/>
</dbReference>
<evidence type="ECO:0000313" key="1">
    <source>
        <dbReference type="EMBL" id="RMI89219.1"/>
    </source>
</evidence>
<dbReference type="RefSeq" id="WP_023161151.1">
    <property type="nucleotide sequence ID" value="NC_022588.1"/>
</dbReference>
<keyword evidence="2" id="KW-1185">Reference proteome</keyword>
<dbReference type="STRING" id="69896.S284_00280"/>
<dbReference type="Gene3D" id="3.30.1240.10">
    <property type="match status" value="1"/>
</dbReference>
<dbReference type="KEGG" id="psol:S284_00280"/>
<dbReference type="InterPro" id="IPR023214">
    <property type="entry name" value="HAD_sf"/>
</dbReference>
<dbReference type="GO" id="GO:0016791">
    <property type="term" value="F:phosphatase activity"/>
    <property type="evidence" value="ECO:0007669"/>
    <property type="project" value="TreeGrafter"/>
</dbReference>